<protein>
    <submittedName>
        <fullName evidence="3">Methyltransferase domain-containing protein</fullName>
    </submittedName>
</protein>
<name>A0A1I5V0I4_9EURY</name>
<sequence length="255" mass="29059">MSNTETKKEEIETYDETESTRPSYGSLWDTDHYKQLIEDGPEAAFKQNLESAPGNKRVLFIGVGEGKHAGEFSDLHPSSDITGIELSHNRLKNTKEKYGRALTLARADGEDLPFDADSFDIVVAHAVLHHLPNWNTDGLDEIERVLAEGGRFVFYEPGRFNPPAVFRRRYIPSEIHTPGEKPFNPKELLSVLEQKFSTVEMEGHCLISHTLPVIDNYTPFSIPYRVTKRIYSAERILFDRIDSRLAWIFTGYAEV</sequence>
<evidence type="ECO:0000313" key="3">
    <source>
        <dbReference type="EMBL" id="SFQ00837.1"/>
    </source>
</evidence>
<keyword evidence="3" id="KW-0808">Transferase</keyword>
<dbReference type="GO" id="GO:0032259">
    <property type="term" value="P:methylation"/>
    <property type="evidence" value="ECO:0007669"/>
    <property type="project" value="UniProtKB-KW"/>
</dbReference>
<keyword evidence="3" id="KW-0489">Methyltransferase</keyword>
<dbReference type="PANTHER" id="PTHR43591">
    <property type="entry name" value="METHYLTRANSFERASE"/>
    <property type="match status" value="1"/>
</dbReference>
<keyword evidence="4" id="KW-1185">Reference proteome</keyword>
<feature type="domain" description="Methyltransferase type 11" evidence="2">
    <location>
        <begin position="61"/>
        <end position="154"/>
    </location>
</feature>
<dbReference type="Gene3D" id="3.40.50.150">
    <property type="entry name" value="Vaccinia Virus protein VP39"/>
    <property type="match status" value="1"/>
</dbReference>
<dbReference type="EMBL" id="FOXI01000015">
    <property type="protein sequence ID" value="SFQ00837.1"/>
    <property type="molecule type" value="Genomic_DNA"/>
</dbReference>
<dbReference type="PANTHER" id="PTHR43591:SF24">
    <property type="entry name" value="2-METHOXY-6-POLYPRENYL-1,4-BENZOQUINOL METHYLASE, MITOCHONDRIAL"/>
    <property type="match status" value="1"/>
</dbReference>
<gene>
    <name evidence="3" type="ORF">SAMN05216277_11550</name>
</gene>
<accession>A0A1I5V0I4</accession>
<dbReference type="SUPFAM" id="SSF53335">
    <property type="entry name" value="S-adenosyl-L-methionine-dependent methyltransferases"/>
    <property type="match status" value="1"/>
</dbReference>
<dbReference type="AlphaFoldDB" id="A0A1I5V0I4"/>
<dbReference type="GO" id="GO:0008757">
    <property type="term" value="F:S-adenosylmethionine-dependent methyltransferase activity"/>
    <property type="evidence" value="ECO:0007669"/>
    <property type="project" value="InterPro"/>
</dbReference>
<dbReference type="OrthoDB" id="8915at2157"/>
<organism evidence="3 4">
    <name type="scientific">Halolamina pelagica</name>
    <dbReference type="NCBI Taxonomy" id="699431"/>
    <lineage>
        <taxon>Archaea</taxon>
        <taxon>Methanobacteriati</taxon>
        <taxon>Methanobacteriota</taxon>
        <taxon>Stenosarchaea group</taxon>
        <taxon>Halobacteria</taxon>
        <taxon>Halobacteriales</taxon>
        <taxon>Haloferacaceae</taxon>
    </lineage>
</organism>
<evidence type="ECO:0000259" key="2">
    <source>
        <dbReference type="Pfam" id="PF08241"/>
    </source>
</evidence>
<evidence type="ECO:0000256" key="1">
    <source>
        <dbReference type="SAM" id="MobiDB-lite"/>
    </source>
</evidence>
<dbReference type="Pfam" id="PF08241">
    <property type="entry name" value="Methyltransf_11"/>
    <property type="match status" value="1"/>
</dbReference>
<dbReference type="Proteomes" id="UP000183769">
    <property type="component" value="Unassembled WGS sequence"/>
</dbReference>
<feature type="region of interest" description="Disordered" evidence="1">
    <location>
        <begin position="1"/>
        <end position="25"/>
    </location>
</feature>
<dbReference type="RefSeq" id="WP_074879888.1">
    <property type="nucleotide sequence ID" value="NZ_FOXI01000015.1"/>
</dbReference>
<dbReference type="InterPro" id="IPR013216">
    <property type="entry name" value="Methyltransf_11"/>
</dbReference>
<dbReference type="InterPro" id="IPR029063">
    <property type="entry name" value="SAM-dependent_MTases_sf"/>
</dbReference>
<proteinExistence type="predicted"/>
<evidence type="ECO:0000313" key="4">
    <source>
        <dbReference type="Proteomes" id="UP000183769"/>
    </source>
</evidence>
<dbReference type="CDD" id="cd02440">
    <property type="entry name" value="AdoMet_MTases"/>
    <property type="match status" value="1"/>
</dbReference>
<reference evidence="4" key="1">
    <citation type="submission" date="2016-10" db="EMBL/GenBank/DDBJ databases">
        <authorList>
            <person name="Varghese N."/>
            <person name="Submissions S."/>
        </authorList>
    </citation>
    <scope>NUCLEOTIDE SEQUENCE [LARGE SCALE GENOMIC DNA]</scope>
    <source>
        <strain evidence="4">CGMCC 1.10329</strain>
    </source>
</reference>
<feature type="compositionally biased region" description="Basic and acidic residues" evidence="1">
    <location>
        <begin position="1"/>
        <end position="11"/>
    </location>
</feature>